<evidence type="ECO:0000259" key="5">
    <source>
        <dbReference type="PROSITE" id="PS50931"/>
    </source>
</evidence>
<dbReference type="InterPro" id="IPR036390">
    <property type="entry name" value="WH_DNA-bd_sf"/>
</dbReference>
<comment type="similarity">
    <text evidence="1">Belongs to the LysR transcriptional regulatory family.</text>
</comment>
<dbReference type="InterPro" id="IPR005119">
    <property type="entry name" value="LysR_subst-bd"/>
</dbReference>
<evidence type="ECO:0000256" key="4">
    <source>
        <dbReference type="ARBA" id="ARBA00023163"/>
    </source>
</evidence>
<dbReference type="Pfam" id="PF00126">
    <property type="entry name" value="HTH_1"/>
    <property type="match status" value="1"/>
</dbReference>
<evidence type="ECO:0000256" key="3">
    <source>
        <dbReference type="ARBA" id="ARBA00023125"/>
    </source>
</evidence>
<dbReference type="SUPFAM" id="SSF46785">
    <property type="entry name" value="Winged helix' DNA-binding domain"/>
    <property type="match status" value="1"/>
</dbReference>
<feature type="domain" description="HTH lysR-type" evidence="5">
    <location>
        <begin position="14"/>
        <end position="71"/>
    </location>
</feature>
<evidence type="ECO:0000313" key="6">
    <source>
        <dbReference type="EMBL" id="MFD1881803.1"/>
    </source>
</evidence>
<dbReference type="InterPro" id="IPR036388">
    <property type="entry name" value="WH-like_DNA-bd_sf"/>
</dbReference>
<dbReference type="Gene3D" id="1.10.10.10">
    <property type="entry name" value="Winged helix-like DNA-binding domain superfamily/Winged helix DNA-binding domain"/>
    <property type="match status" value="1"/>
</dbReference>
<proteinExistence type="inferred from homology"/>
<dbReference type="Pfam" id="PF03466">
    <property type="entry name" value="LysR_substrate"/>
    <property type="match status" value="1"/>
</dbReference>
<comment type="caution">
    <text evidence="6">The sequence shown here is derived from an EMBL/GenBank/DDBJ whole genome shotgun (WGS) entry which is preliminary data.</text>
</comment>
<dbReference type="PRINTS" id="PR00039">
    <property type="entry name" value="HTHLYSR"/>
</dbReference>
<keyword evidence="2" id="KW-0805">Transcription regulation</keyword>
<dbReference type="SUPFAM" id="SSF53850">
    <property type="entry name" value="Periplasmic binding protein-like II"/>
    <property type="match status" value="1"/>
</dbReference>
<sequence>MTGDSMDDVLKRRIKMRQLGLIVAVADTGQIGAAASAINMTQPAASRMLAELERNVGAELTRRHPRGVHLTEAGMRLAERARTILRDLDLASREVLDIDRGRAGRISFGSVAGPSLDLVLPLLQNLRILHPEILTDIVVESSDRLLEHLQSGRIEFYIGRIPTRAEAAMYQMEPIGEEALSMIVREGHELHRHTPRDLSECLRFDWVMQPLGGLLRTTVEQYLATRGFGQPARIIGTSSLMLTLAFVARTNAIGVMSTAAAQFFAAPQSLGARIARLPLADDLKVGTYGLIRLRDRVLTPAGATLYRTMQEAVRVMHQVR</sequence>
<dbReference type="Proteomes" id="UP001597213">
    <property type="component" value="Unassembled WGS sequence"/>
</dbReference>
<protein>
    <submittedName>
        <fullName evidence="6">LysR family transcriptional regulator</fullName>
    </submittedName>
</protein>
<accession>A0ABW4R6I8</accession>
<evidence type="ECO:0000313" key="7">
    <source>
        <dbReference type="Proteomes" id="UP001597213"/>
    </source>
</evidence>
<dbReference type="InterPro" id="IPR000847">
    <property type="entry name" value="LysR_HTH_N"/>
</dbReference>
<dbReference type="PANTHER" id="PTHR30419">
    <property type="entry name" value="HTH-TYPE TRANSCRIPTIONAL REGULATOR YBHD"/>
    <property type="match status" value="1"/>
</dbReference>
<dbReference type="EMBL" id="JBHUEN010000021">
    <property type="protein sequence ID" value="MFD1881803.1"/>
    <property type="molecule type" value="Genomic_DNA"/>
</dbReference>
<name>A0ABW4R6I8_9RHOB</name>
<evidence type="ECO:0000256" key="1">
    <source>
        <dbReference type="ARBA" id="ARBA00009437"/>
    </source>
</evidence>
<dbReference type="Gene3D" id="3.40.190.290">
    <property type="match status" value="1"/>
</dbReference>
<keyword evidence="7" id="KW-1185">Reference proteome</keyword>
<dbReference type="PROSITE" id="PS50931">
    <property type="entry name" value="HTH_LYSR"/>
    <property type="match status" value="1"/>
</dbReference>
<gene>
    <name evidence="6" type="ORF">ACFSCT_08760</name>
</gene>
<organism evidence="6 7">
    <name type="scientific">Paracoccus pacificus</name>
    <dbReference type="NCBI Taxonomy" id="1463598"/>
    <lineage>
        <taxon>Bacteria</taxon>
        <taxon>Pseudomonadati</taxon>
        <taxon>Pseudomonadota</taxon>
        <taxon>Alphaproteobacteria</taxon>
        <taxon>Rhodobacterales</taxon>
        <taxon>Paracoccaceae</taxon>
        <taxon>Paracoccus</taxon>
    </lineage>
</organism>
<dbReference type="InterPro" id="IPR050950">
    <property type="entry name" value="HTH-type_LysR_regulators"/>
</dbReference>
<reference evidence="7" key="1">
    <citation type="journal article" date="2019" name="Int. J. Syst. Evol. Microbiol.">
        <title>The Global Catalogue of Microorganisms (GCM) 10K type strain sequencing project: providing services to taxonomists for standard genome sequencing and annotation.</title>
        <authorList>
            <consortium name="The Broad Institute Genomics Platform"/>
            <consortium name="The Broad Institute Genome Sequencing Center for Infectious Disease"/>
            <person name="Wu L."/>
            <person name="Ma J."/>
        </authorList>
    </citation>
    <scope>NUCLEOTIDE SEQUENCE [LARGE SCALE GENOMIC DNA]</scope>
    <source>
        <strain evidence="7">CCUG 56029</strain>
    </source>
</reference>
<evidence type="ECO:0000256" key="2">
    <source>
        <dbReference type="ARBA" id="ARBA00023015"/>
    </source>
</evidence>
<dbReference type="RefSeq" id="WP_379141962.1">
    <property type="nucleotide sequence ID" value="NZ_JBHUEN010000021.1"/>
</dbReference>
<keyword evidence="3" id="KW-0238">DNA-binding</keyword>
<keyword evidence="4" id="KW-0804">Transcription</keyword>
<dbReference type="PANTHER" id="PTHR30419:SF8">
    <property type="entry name" value="NITROGEN ASSIMILATION TRANSCRIPTIONAL ACTIVATOR-RELATED"/>
    <property type="match status" value="1"/>
</dbReference>